<proteinExistence type="inferred from homology"/>
<evidence type="ECO:0000313" key="12">
    <source>
        <dbReference type="Proteomes" id="UP000327157"/>
    </source>
</evidence>
<dbReference type="FunFam" id="2.60.40.150:FF:000090">
    <property type="entry name" value="C2 domain-containing protein"/>
    <property type="match status" value="1"/>
</dbReference>
<dbReference type="CDD" id="cd08378">
    <property type="entry name" value="C2B_MCTP_PRT_plant"/>
    <property type="match status" value="1"/>
</dbReference>
<feature type="compositionally biased region" description="Low complexity" evidence="8">
    <location>
        <begin position="149"/>
        <end position="165"/>
    </location>
</feature>
<dbReference type="InterPro" id="IPR047257">
    <property type="entry name" value="C2B_MCTP_PRT_plant"/>
</dbReference>
<evidence type="ECO:0000256" key="5">
    <source>
        <dbReference type="ARBA" id="ARBA00022837"/>
    </source>
</evidence>
<comment type="subcellular location">
    <subcellularLocation>
        <location evidence="1">Membrane</location>
        <topology evidence="1">Multi-pass membrane protein</topology>
    </subcellularLocation>
</comment>
<dbReference type="SUPFAM" id="SSF49562">
    <property type="entry name" value="C2 domain (Calcium/lipid-binding domain, CaLB)"/>
    <property type="match status" value="4"/>
</dbReference>
<keyword evidence="6 9" id="KW-1133">Transmembrane helix</keyword>
<name>A0A5N5HCT3_9ROSA</name>
<evidence type="ECO:0000256" key="7">
    <source>
        <dbReference type="ARBA" id="ARBA00023136"/>
    </source>
</evidence>
<dbReference type="EMBL" id="SMOL01000271">
    <property type="protein sequence ID" value="KAB2620944.1"/>
    <property type="molecule type" value="Genomic_DNA"/>
</dbReference>
<feature type="domain" description="C2" evidence="10">
    <location>
        <begin position="1"/>
        <end position="113"/>
    </location>
</feature>
<keyword evidence="7 9" id="KW-0472">Membrane</keyword>
<evidence type="ECO:0000256" key="9">
    <source>
        <dbReference type="SAM" id="Phobius"/>
    </source>
</evidence>
<keyword evidence="3 9" id="KW-0812">Transmembrane</keyword>
<dbReference type="CDD" id="cd08379">
    <property type="entry name" value="C2D_MCTP_PRT_plant"/>
    <property type="match status" value="1"/>
</dbReference>
<evidence type="ECO:0000256" key="1">
    <source>
        <dbReference type="ARBA" id="ARBA00004141"/>
    </source>
</evidence>
<dbReference type="InterPro" id="IPR047259">
    <property type="entry name" value="QUIRKY-like"/>
</dbReference>
<feature type="domain" description="C2" evidence="10">
    <location>
        <begin position="268"/>
        <end position="382"/>
    </location>
</feature>
<dbReference type="OrthoDB" id="67700at2759"/>
<comment type="caution">
    <text evidence="11">The sequence shown here is derived from an EMBL/GenBank/DDBJ whole genome shotgun (WGS) entry which is preliminary data.</text>
</comment>
<evidence type="ECO:0000256" key="8">
    <source>
        <dbReference type="SAM" id="MobiDB-lite"/>
    </source>
</evidence>
<feature type="transmembrane region" description="Helical" evidence="9">
    <location>
        <begin position="854"/>
        <end position="887"/>
    </location>
</feature>
<keyword evidence="5" id="KW-0106">Calcium</keyword>
<dbReference type="Pfam" id="PF00168">
    <property type="entry name" value="C2"/>
    <property type="match status" value="4"/>
</dbReference>
<gene>
    <name evidence="11" type="ORF">D8674_037687</name>
</gene>
<dbReference type="InterPro" id="IPR013583">
    <property type="entry name" value="MCTP_C"/>
</dbReference>
<feature type="transmembrane region" description="Helical" evidence="9">
    <location>
        <begin position="969"/>
        <end position="999"/>
    </location>
</feature>
<reference evidence="11 12" key="1">
    <citation type="submission" date="2019-09" db="EMBL/GenBank/DDBJ databases">
        <authorList>
            <person name="Ou C."/>
        </authorList>
    </citation>
    <scope>NUCLEOTIDE SEQUENCE [LARGE SCALE GENOMIC DNA]</scope>
    <source>
        <strain evidence="11">S2</strain>
        <tissue evidence="11">Leaf</tissue>
    </source>
</reference>
<protein>
    <submittedName>
        <fullName evidence="11">Multiple C2 and transmembrane domain-containing protein 1</fullName>
    </submittedName>
</protein>
<dbReference type="Proteomes" id="UP000327157">
    <property type="component" value="Unassembled WGS sequence"/>
</dbReference>
<evidence type="ECO:0000256" key="6">
    <source>
        <dbReference type="ARBA" id="ARBA00022989"/>
    </source>
</evidence>
<dbReference type="GO" id="GO:0016020">
    <property type="term" value="C:membrane"/>
    <property type="evidence" value="ECO:0007669"/>
    <property type="project" value="UniProtKB-SubCell"/>
</dbReference>
<evidence type="ECO:0000313" key="11">
    <source>
        <dbReference type="EMBL" id="KAB2620944.1"/>
    </source>
</evidence>
<feature type="domain" description="C2" evidence="10">
    <location>
        <begin position="424"/>
        <end position="553"/>
    </location>
</feature>
<evidence type="ECO:0000256" key="3">
    <source>
        <dbReference type="ARBA" id="ARBA00022692"/>
    </source>
</evidence>
<comment type="similarity">
    <text evidence="2">Belongs to the MCTP family.</text>
</comment>
<feature type="region of interest" description="Disordered" evidence="8">
    <location>
        <begin position="141"/>
        <end position="176"/>
    </location>
</feature>
<dbReference type="CDD" id="cd09272">
    <property type="entry name" value="RNase_HI_RT_Ty1"/>
    <property type="match status" value="1"/>
</dbReference>
<dbReference type="PANTHER" id="PTHR31425">
    <property type="entry name" value="PHOSPHORIBOSYLANTHRANILATE TRANSFERASE ISOFORM 1"/>
    <property type="match status" value="1"/>
</dbReference>
<dbReference type="Gene3D" id="2.60.40.150">
    <property type="entry name" value="C2 domain"/>
    <property type="match status" value="4"/>
</dbReference>
<dbReference type="InterPro" id="IPR000008">
    <property type="entry name" value="C2_dom"/>
</dbReference>
<keyword evidence="12" id="KW-1185">Reference proteome</keyword>
<dbReference type="InterPro" id="IPR047258">
    <property type="entry name" value="C2C_MCTP_PRT_plant"/>
</dbReference>
<feature type="domain" description="C2" evidence="10">
    <location>
        <begin position="597"/>
        <end position="725"/>
    </location>
</feature>
<organism evidence="11 12">
    <name type="scientific">Pyrus ussuriensis x Pyrus communis</name>
    <dbReference type="NCBI Taxonomy" id="2448454"/>
    <lineage>
        <taxon>Eukaryota</taxon>
        <taxon>Viridiplantae</taxon>
        <taxon>Streptophyta</taxon>
        <taxon>Embryophyta</taxon>
        <taxon>Tracheophyta</taxon>
        <taxon>Spermatophyta</taxon>
        <taxon>Magnoliopsida</taxon>
        <taxon>eudicotyledons</taxon>
        <taxon>Gunneridae</taxon>
        <taxon>Pentapetalae</taxon>
        <taxon>rosids</taxon>
        <taxon>fabids</taxon>
        <taxon>Rosales</taxon>
        <taxon>Rosaceae</taxon>
        <taxon>Amygdaloideae</taxon>
        <taxon>Maleae</taxon>
        <taxon>Pyrus</taxon>
    </lineage>
</organism>
<sequence>MTVSTTAKEKLVVEVVAAHNLMPKDGEGSSSPFVEIEFENQRLRTQVKYKDLNPIWNEKLVFHVKDAADLPYRTIEANVFNERRSSSSRNFLGKVRVSGSNIQKEGEEVPQLFTLDKRSLFSHIRGEISLKLYLSTREEVKESGGNGNGTVSSSSVSASTVSGSGFSKKKNKLQGGNSAMAVNQQLVQESKPTQQNQNHNGGFKNQEQQNAGEMMMINKPVLINPGPGIGVSAAGDRGTGGGGGGSVYSNGLGEFSLKETRPQLGGESMKKDKTSSTYDLVEQMQYLYVRVVKAKDVSLFGGGDLVAEVKLGNYRGVTKRVGLNNVEWGQVFAFSKECIQSSMVEIFVKESNKDDFLGRVWFDLNEVPRRVPPDSQLAPQWYRMEDKKGDKSKAGEVMLSIWFGTQADEAFAESWHSKAANVNFDGLCSIKSKVYLSPRLWYLRVSVIEAQDIVPGEKGSAMMRFPELSTKVQVGNQVLRTRIAQPSSVRSLSNPFWNEEMMFVVAEPIEDYLLVAIEDRVGPGRDEVVGRVLLPVQAIERRTDEKPVVSRWFNLDNHHFGNGGAAESKMMTRFGSRIHLRVSLDGGYHVLDEATMYSSDLKPTDKRLWKSHIGVLEMGILGATGLMPMKIKEGKGGCSDAYCVAKYGQKWVRTRTVVESLSPKWNEQYTWEVYDPCTVVTIGVFDNSRIDKNLANNPGARDLRIGKVRIRLSTLESDRVYTHSYPLMMLHTSGVKKMGELHLAIRFSCANMANMLHMYTMPLLPKMHFVNPLSVNQLETLRYQAMNVVASRLSRAEPPLGREVVEYMLDHDSHMWSMRRSKANFFRLMNVVSGLVAMGRWVELIRSWNRPVISALVVALFLLLVAYPDLIIPMILLYMALVGLWRYRSRPRQPPHMDTRLSHAESVYADELDEEFDSFPTSRSAEVVRMRYDRLRSVAGRIQTVVGDMATQGERFQALLSWRDPRATFLFVIFCLIATFVLYAVPIKAVVVLLGLYVLRPPRFRSKLPSQPLNFFRRLPTRADSLLETFQSSNPGYVRMVEHRCCDFMEIQGLEVLFFWTEGKGKEIIKFEADDDDTAVLRVFPPWTSLADEHCGDIKQDERLEIGELPEKKLEDFVGDDHPLEAEVFDIFWGFDGGEGAYVGVVHAHPWLMASKAGTEYDGEEIMKLLSKKCPAPVLPAPASAMATVAASPESDSTVVLHSHVASSTPNPEYLLWYQTDQTLVSMLQATFTEPILSLTVGLSTSREIWEHLHQNLSQHSLANATHYHFQLISLQKGPKPIAEYLGQAKNLSDHLASIGQPIANEDLMSYVLRGLGPEYICASYAPHTFYSARNNGGGASGNHGNGATNNGKMLSVSSKARESELVFVPHVTVPPAVPIDAIVPYVGASPTDTSQLAASQPDMTQLAVHDAAQSAAADIAVLPQLSRAHVGAVPLHAPSPHRSPQTRSKSRIFKPKTKYTLELLKCSGMLECKPCITPIALSSSLGMGIRLSPSPQPFHLVAYSDADWARCPDTHCSTTGFCIFLGNNLISWCAKKQ</sequence>
<evidence type="ECO:0000256" key="2">
    <source>
        <dbReference type="ARBA" id="ARBA00007923"/>
    </source>
</evidence>
<evidence type="ECO:0000259" key="10">
    <source>
        <dbReference type="PROSITE" id="PS50004"/>
    </source>
</evidence>
<dbReference type="CDD" id="cd04022">
    <property type="entry name" value="C2A_MCTP_PRT_plant"/>
    <property type="match status" value="1"/>
</dbReference>
<dbReference type="InterPro" id="IPR035892">
    <property type="entry name" value="C2_domain_sf"/>
</dbReference>
<evidence type="ECO:0000256" key="4">
    <source>
        <dbReference type="ARBA" id="ARBA00022737"/>
    </source>
</evidence>
<dbReference type="PROSITE" id="PS50004">
    <property type="entry name" value="C2"/>
    <property type="match status" value="4"/>
</dbReference>
<dbReference type="CDD" id="cd04019">
    <property type="entry name" value="C2C_MCTP_PRT_plant"/>
    <property type="match status" value="1"/>
</dbReference>
<reference evidence="11 12" key="2">
    <citation type="submission" date="2019-11" db="EMBL/GenBank/DDBJ databases">
        <title>A de novo genome assembly of a pear dwarfing rootstock.</title>
        <authorList>
            <person name="Wang F."/>
            <person name="Wang J."/>
            <person name="Li S."/>
            <person name="Zhang Y."/>
            <person name="Fang M."/>
            <person name="Ma L."/>
            <person name="Zhao Y."/>
            <person name="Jiang S."/>
        </authorList>
    </citation>
    <scope>NUCLEOTIDE SEQUENCE [LARGE SCALE GENOMIC DNA]</scope>
    <source>
        <strain evidence="11">S2</strain>
        <tissue evidence="11">Leaf</tissue>
    </source>
</reference>
<dbReference type="SMART" id="SM00239">
    <property type="entry name" value="C2"/>
    <property type="match status" value="4"/>
</dbReference>
<accession>A0A5N5HCT3</accession>
<dbReference type="InterPro" id="IPR047255">
    <property type="entry name" value="C2D_MCTP_PRT_plant"/>
</dbReference>
<keyword evidence="4" id="KW-0677">Repeat</keyword>
<dbReference type="Pfam" id="PF08372">
    <property type="entry name" value="PRT_C"/>
    <property type="match status" value="1"/>
</dbReference>
<dbReference type="PANTHER" id="PTHR31425:SF48">
    <property type="entry name" value="MULTIPLE C2 DOMAIN AND TRANSMEMBRANE REGION PROTEIN 10"/>
    <property type="match status" value="1"/>
</dbReference>